<gene>
    <name evidence="4" type="ORF">D7294_06020</name>
</gene>
<evidence type="ECO:0000256" key="1">
    <source>
        <dbReference type="ARBA" id="ARBA00002388"/>
    </source>
</evidence>
<dbReference type="PANTHER" id="PTHR45625">
    <property type="entry name" value="PEPTIDYL-PROLYL CIS-TRANS ISOMERASE-RELATED"/>
    <property type="match status" value="1"/>
</dbReference>
<protein>
    <submittedName>
        <fullName evidence="4">Peptidylprolyl isomerase</fullName>
    </submittedName>
</protein>
<accession>A0A3A9Z8H2</accession>
<dbReference type="SUPFAM" id="SSF50891">
    <property type="entry name" value="Cyclophilin-like"/>
    <property type="match status" value="1"/>
</dbReference>
<evidence type="ECO:0000259" key="3">
    <source>
        <dbReference type="PROSITE" id="PS50072"/>
    </source>
</evidence>
<dbReference type="InterPro" id="IPR044666">
    <property type="entry name" value="Cyclophilin_A-like"/>
</dbReference>
<dbReference type="PANTHER" id="PTHR45625:SF3">
    <property type="entry name" value="PEPTIDYL-PROLYL CIS-TRANS ISOMERASE B-RELATED"/>
    <property type="match status" value="1"/>
</dbReference>
<dbReference type="Proteomes" id="UP000272474">
    <property type="component" value="Unassembled WGS sequence"/>
</dbReference>
<dbReference type="AlphaFoldDB" id="A0A3A9Z8H2"/>
<dbReference type="OrthoDB" id="5507614at2"/>
<comment type="caution">
    <text evidence="4">The sequence shown here is derived from an EMBL/GenBank/DDBJ whole genome shotgun (WGS) entry which is preliminary data.</text>
</comment>
<feature type="compositionally biased region" description="Basic residues" evidence="2">
    <location>
        <begin position="1"/>
        <end position="12"/>
    </location>
</feature>
<organism evidence="4 5">
    <name type="scientific">Streptomyces hoynatensis</name>
    <dbReference type="NCBI Taxonomy" id="1141874"/>
    <lineage>
        <taxon>Bacteria</taxon>
        <taxon>Bacillati</taxon>
        <taxon>Actinomycetota</taxon>
        <taxon>Actinomycetes</taxon>
        <taxon>Kitasatosporales</taxon>
        <taxon>Streptomycetaceae</taxon>
        <taxon>Streptomyces</taxon>
    </lineage>
</organism>
<dbReference type="Pfam" id="PF00160">
    <property type="entry name" value="Pro_isomerase"/>
    <property type="match status" value="1"/>
</dbReference>
<dbReference type="GO" id="GO:0003755">
    <property type="term" value="F:peptidyl-prolyl cis-trans isomerase activity"/>
    <property type="evidence" value="ECO:0007669"/>
    <property type="project" value="InterPro"/>
</dbReference>
<dbReference type="InterPro" id="IPR002130">
    <property type="entry name" value="Cyclophilin-type_PPIase_dom"/>
</dbReference>
<feature type="compositionally biased region" description="Acidic residues" evidence="2">
    <location>
        <begin position="82"/>
        <end position="93"/>
    </location>
</feature>
<name>A0A3A9Z8H2_9ACTN</name>
<dbReference type="RefSeq" id="WP_120676346.1">
    <property type="nucleotide sequence ID" value="NZ_RBAL01000003.1"/>
</dbReference>
<sequence length="288" mass="30331">MVSKEQRRKQLARAKWERQQERRTDRARRGRRRRVALAVLLVLLVAGGSTALVLLNEDDSAGGQDAANATDEPTAEATESAEPVEDPCAEPEPGDPSTGQWDAEPEMTVDTDADYVMRLATTCGDIEITMDAAAAPHTVNSFSFLAGEGYFDHSRCHRLVTEGIYVLQCGDPQGTGAGGPGYTIPDENLDDPDVADGIYPAGTVAMANQYNAADGSGRDSGGSQFFIVYQDSQLPPDYTPFGRVTAGEDVLQTIAAAGAAAPDPTTGNTAPNATVVINEATVEPAGQG</sequence>
<evidence type="ECO:0000256" key="2">
    <source>
        <dbReference type="SAM" id="MobiDB-lite"/>
    </source>
</evidence>
<dbReference type="EMBL" id="RBAL01000003">
    <property type="protein sequence ID" value="RKN44691.1"/>
    <property type="molecule type" value="Genomic_DNA"/>
</dbReference>
<dbReference type="CDD" id="cd00317">
    <property type="entry name" value="cyclophilin"/>
    <property type="match status" value="1"/>
</dbReference>
<evidence type="ECO:0000313" key="4">
    <source>
        <dbReference type="EMBL" id="RKN44691.1"/>
    </source>
</evidence>
<dbReference type="Gene3D" id="2.40.100.10">
    <property type="entry name" value="Cyclophilin-like"/>
    <property type="match status" value="1"/>
</dbReference>
<comment type="function">
    <text evidence="1">PPIases accelerate the folding of proteins. It catalyzes the cis-trans isomerization of proline imidic peptide bonds in oligopeptides.</text>
</comment>
<feature type="region of interest" description="Disordered" evidence="2">
    <location>
        <begin position="1"/>
        <end position="29"/>
    </location>
</feature>
<evidence type="ECO:0000313" key="5">
    <source>
        <dbReference type="Proteomes" id="UP000272474"/>
    </source>
</evidence>
<feature type="region of interest" description="Disordered" evidence="2">
    <location>
        <begin position="61"/>
        <end position="107"/>
    </location>
</feature>
<keyword evidence="4" id="KW-0413">Isomerase</keyword>
<dbReference type="PROSITE" id="PS50072">
    <property type="entry name" value="CSA_PPIASE_2"/>
    <property type="match status" value="1"/>
</dbReference>
<feature type="compositionally biased region" description="Low complexity" evidence="2">
    <location>
        <begin position="66"/>
        <end position="81"/>
    </location>
</feature>
<reference evidence="4 5" key="1">
    <citation type="journal article" date="2014" name="Int. J. Syst. Evol. Microbiol.">
        <title>Streptomyces hoynatensis sp. nov., isolated from deep marine sediment.</title>
        <authorList>
            <person name="Veyisoglu A."/>
            <person name="Sahin N."/>
        </authorList>
    </citation>
    <scope>NUCLEOTIDE SEQUENCE [LARGE SCALE GENOMIC DNA]</scope>
    <source>
        <strain evidence="4 5">KCTC 29097</strain>
    </source>
</reference>
<proteinExistence type="predicted"/>
<feature type="domain" description="PPIase cyclophilin-type" evidence="3">
    <location>
        <begin position="124"/>
        <end position="282"/>
    </location>
</feature>
<feature type="compositionally biased region" description="Basic and acidic residues" evidence="2">
    <location>
        <begin position="14"/>
        <end position="24"/>
    </location>
</feature>
<keyword evidence="5" id="KW-1185">Reference proteome</keyword>
<dbReference type="InterPro" id="IPR029000">
    <property type="entry name" value="Cyclophilin-like_dom_sf"/>
</dbReference>